<gene>
    <name evidence="1" type="ORF">J2736_004072</name>
</gene>
<proteinExistence type="predicted"/>
<evidence type="ECO:0000313" key="1">
    <source>
        <dbReference type="EMBL" id="MDR6552865.1"/>
    </source>
</evidence>
<reference evidence="1 2" key="1">
    <citation type="submission" date="2023-07" db="EMBL/GenBank/DDBJ databases">
        <title>Sorghum-associated microbial communities from plants grown in Nebraska, USA.</title>
        <authorList>
            <person name="Schachtman D."/>
        </authorList>
    </citation>
    <scope>NUCLEOTIDE SEQUENCE [LARGE SCALE GENOMIC DNA]</scope>
    <source>
        <strain evidence="1 2">CC258</strain>
    </source>
</reference>
<organism evidence="1 2">
    <name type="scientific">Paenibacillus qinlingensis</name>
    <dbReference type="NCBI Taxonomy" id="1837343"/>
    <lineage>
        <taxon>Bacteria</taxon>
        <taxon>Bacillati</taxon>
        <taxon>Bacillota</taxon>
        <taxon>Bacilli</taxon>
        <taxon>Bacillales</taxon>
        <taxon>Paenibacillaceae</taxon>
        <taxon>Paenibacillus</taxon>
    </lineage>
</organism>
<dbReference type="RefSeq" id="WP_310500353.1">
    <property type="nucleotide sequence ID" value="NZ_JAVDSB010000007.1"/>
</dbReference>
<accession>A0ABU1NZH5</accession>
<protein>
    <submittedName>
        <fullName evidence="1">Uncharacterized protein</fullName>
    </submittedName>
</protein>
<keyword evidence="2" id="KW-1185">Reference proteome</keyword>
<sequence length="67" mass="7829">MSADKILLHEALTNQPFGIIGYEVLNEDQIFVEYANKYGFRVAIRDLKIDRSERMRLIKLMRSGRGK</sequence>
<comment type="caution">
    <text evidence="1">The sequence shown here is derived from an EMBL/GenBank/DDBJ whole genome shotgun (WGS) entry which is preliminary data.</text>
</comment>
<dbReference type="EMBL" id="JAVDSB010000007">
    <property type="protein sequence ID" value="MDR6552865.1"/>
    <property type="molecule type" value="Genomic_DNA"/>
</dbReference>
<name>A0ABU1NZH5_9BACL</name>
<dbReference type="Proteomes" id="UP001267290">
    <property type="component" value="Unassembled WGS sequence"/>
</dbReference>
<evidence type="ECO:0000313" key="2">
    <source>
        <dbReference type="Proteomes" id="UP001267290"/>
    </source>
</evidence>